<organism evidence="1 2">
    <name type="scientific">Pseudoatta argentina</name>
    <dbReference type="NCBI Taxonomy" id="621737"/>
    <lineage>
        <taxon>Eukaryota</taxon>
        <taxon>Metazoa</taxon>
        <taxon>Ecdysozoa</taxon>
        <taxon>Arthropoda</taxon>
        <taxon>Hexapoda</taxon>
        <taxon>Insecta</taxon>
        <taxon>Pterygota</taxon>
        <taxon>Neoptera</taxon>
        <taxon>Endopterygota</taxon>
        <taxon>Hymenoptera</taxon>
        <taxon>Apocrita</taxon>
        <taxon>Aculeata</taxon>
        <taxon>Formicoidea</taxon>
        <taxon>Formicidae</taxon>
        <taxon>Myrmicinae</taxon>
        <taxon>Pseudoatta</taxon>
    </lineage>
</organism>
<feature type="non-terminal residue" evidence="1">
    <location>
        <position position="613"/>
    </location>
</feature>
<protein>
    <submittedName>
        <fullName evidence="1">GVQW3 protein</fullName>
    </submittedName>
</protein>
<name>A0A836FQD0_9HYME</name>
<dbReference type="Gene3D" id="1.10.10.1450">
    <property type="match status" value="1"/>
</dbReference>
<comment type="caution">
    <text evidence="1">The sequence shown here is derived from an EMBL/GenBank/DDBJ whole genome shotgun (WGS) entry which is preliminary data.</text>
</comment>
<proteinExistence type="predicted"/>
<gene>
    <name evidence="1" type="primary">Gvqw3_23</name>
    <name evidence="1" type="ORF">G6Z78_0012802</name>
</gene>
<sequence length="613" mass="72465">MSIQSPAKCEIRSVIRYLIWKGKTPVEVYNKVQTAYGDKGMNRTSVFKWCREFKNGRTSVHDDQRSGRPSILTDDIVEKIENANNLIARIARLENLKDTVRECFVQVDAGYSAELRWRKIDTMFESRIVVSGLQEWYASRVVESVLTSLEEFQGRNSGWMLSRILNLTINVNKYNPLHAGSYLHYSTVLNLTGIQFPMMLSQIKKFESLNDISEKQKEILPLRLTYRKRGKQINLLIKDLSRLVRSQITARKNTGKFNNYEIRLPSEDKWLSFSNHRRKERVSFYVDLECTLQKMKMDMKTFSYTYQQHRAFSLTYYVHCSMYRFRRDNDCIAWFAKELKNLAHNVNTILSANISMAVFTRDDAMYCHVCEKPFVPDDTWVRDHNLNYKDLYCIPIIEIYLLTRKVIFPYEYDDCIEKLEDTCLLPCESFYNSLTGNTVSENDYAHAMNVWQRFSIRTLGEYNDLYLKTDVLLLANIFENFQDSCITNYGLNPAYYYTLPGFTFREYIEQTMENVRNHVRLVMRWDGRYGVEAMIAKPNFHCILDTFKTCLYEFHHEYMLPLFYEKCKIMYTDTDRIGSKLHEIYTISESKIALSPYDDKRYSVSDSTDTLPW</sequence>
<dbReference type="PANTHER" id="PTHR31511:SF12">
    <property type="entry name" value="RHO TERMINATION FACTOR N-TERMINAL DOMAIN-CONTAINING PROTEIN"/>
    <property type="match status" value="1"/>
</dbReference>
<dbReference type="PANTHER" id="PTHR31511">
    <property type="entry name" value="PROTEIN CBG23764"/>
    <property type="match status" value="1"/>
</dbReference>
<dbReference type="EMBL" id="JAANIA010000645">
    <property type="protein sequence ID" value="KAG5323504.1"/>
    <property type="molecule type" value="Genomic_DNA"/>
</dbReference>
<dbReference type="Proteomes" id="UP000668214">
    <property type="component" value="Unassembled WGS sequence"/>
</dbReference>
<reference evidence="1" key="1">
    <citation type="submission" date="2020-02" db="EMBL/GenBank/DDBJ databases">
        <title>Relaxed selection underlies rapid genomic changes in the transitions from sociality to social parasitism in ants.</title>
        <authorList>
            <person name="Bi X."/>
        </authorList>
    </citation>
    <scope>NUCLEOTIDE SEQUENCE</scope>
    <source>
        <strain evidence="1">BGI-DK2014c</strain>
        <tissue evidence="1">Whole body</tissue>
    </source>
</reference>
<keyword evidence="2" id="KW-1185">Reference proteome</keyword>
<evidence type="ECO:0000313" key="2">
    <source>
        <dbReference type="Proteomes" id="UP000668214"/>
    </source>
</evidence>
<feature type="non-terminal residue" evidence="1">
    <location>
        <position position="1"/>
    </location>
</feature>
<evidence type="ECO:0000313" key="1">
    <source>
        <dbReference type="EMBL" id="KAG5323504.1"/>
    </source>
</evidence>
<accession>A0A836FQD0</accession>
<dbReference type="AlphaFoldDB" id="A0A836FQD0"/>